<protein>
    <submittedName>
        <fullName evidence="6">Flagellar hook-length control protein FliK</fullName>
    </submittedName>
</protein>
<dbReference type="GO" id="GO:0009424">
    <property type="term" value="C:bacterial-type flagellum hook"/>
    <property type="evidence" value="ECO:0007669"/>
    <property type="project" value="InterPro"/>
</dbReference>
<evidence type="ECO:0000259" key="5">
    <source>
        <dbReference type="Pfam" id="PF02120"/>
    </source>
</evidence>
<feature type="region of interest" description="Disordered" evidence="4">
    <location>
        <begin position="342"/>
        <end position="378"/>
    </location>
</feature>
<keyword evidence="7" id="KW-1185">Reference proteome</keyword>
<dbReference type="Pfam" id="PF02120">
    <property type="entry name" value="Flg_hook"/>
    <property type="match status" value="1"/>
</dbReference>
<feature type="region of interest" description="Disordered" evidence="4">
    <location>
        <begin position="119"/>
        <end position="138"/>
    </location>
</feature>
<organism evidence="6 7">
    <name type="scientific">Kluyvera ascorbata</name>
    <dbReference type="NCBI Taxonomy" id="51288"/>
    <lineage>
        <taxon>Bacteria</taxon>
        <taxon>Pseudomonadati</taxon>
        <taxon>Pseudomonadota</taxon>
        <taxon>Gammaproteobacteria</taxon>
        <taxon>Enterobacterales</taxon>
        <taxon>Enterobacteriaceae</taxon>
        <taxon>Kluyvera</taxon>
    </lineage>
</organism>
<keyword evidence="6" id="KW-0282">Flagellum</keyword>
<dbReference type="PANTHER" id="PTHR37533:SF2">
    <property type="entry name" value="FLAGELLAR HOOK-LENGTH CONTROL PROTEIN"/>
    <property type="match status" value="1"/>
</dbReference>
<dbReference type="InterPro" id="IPR021136">
    <property type="entry name" value="Flagellar_hook_control-like_C"/>
</dbReference>
<proteinExistence type="inferred from homology"/>
<dbReference type="InterPro" id="IPR038610">
    <property type="entry name" value="FliK-like_C_sf"/>
</dbReference>
<evidence type="ECO:0000256" key="4">
    <source>
        <dbReference type="SAM" id="MobiDB-lite"/>
    </source>
</evidence>
<keyword evidence="6" id="KW-0969">Cilium</keyword>
<comment type="similarity">
    <text evidence="2">Belongs to the FliK family.</text>
</comment>
<dbReference type="CDD" id="cd17470">
    <property type="entry name" value="T3SS_Flik_C"/>
    <property type="match status" value="1"/>
</dbReference>
<dbReference type="Proteomes" id="UP001331691">
    <property type="component" value="Unassembled WGS sequence"/>
</dbReference>
<evidence type="ECO:0000256" key="2">
    <source>
        <dbReference type="ARBA" id="ARBA00009149"/>
    </source>
</evidence>
<dbReference type="GO" id="GO:0044780">
    <property type="term" value="P:bacterial-type flagellum assembly"/>
    <property type="evidence" value="ECO:0007669"/>
    <property type="project" value="InterPro"/>
</dbReference>
<feature type="compositionally biased region" description="Basic and acidic residues" evidence="4">
    <location>
        <begin position="124"/>
        <end position="138"/>
    </location>
</feature>
<dbReference type="EMBL" id="JAZKKV010000001">
    <property type="protein sequence ID" value="MEE9653161.1"/>
    <property type="molecule type" value="Genomic_DNA"/>
</dbReference>
<feature type="domain" description="Flagellar hook-length control protein-like C-terminal" evidence="5">
    <location>
        <begin position="277"/>
        <end position="355"/>
    </location>
</feature>
<evidence type="ECO:0000313" key="7">
    <source>
        <dbReference type="Proteomes" id="UP001331691"/>
    </source>
</evidence>
<sequence>MITLPNLAVSDANIAGADATAKTPGSPEDFLALLAGALTQSADPAGAKNALLTDGDVKGLADVKDLKDIKVQGQSLTKWLVQQEATQANASAESDVDLATSSDAQTLLSSLAAHLKSELTTGKTDAKSDDDSAESKLSDDDLKSLSALMAMLPVTPQIQQTATVTAPAQNSDTLSSLTTALGRGGAKSQGFVDVKGTPTTQTGVDTRALPADSAFVIPTQKAESESVSSPTAATAALAPVANQNNAAPVLPAAATANVRAQLGTADWQQNVSQHITLFTRSGQQTAELRLHPESLGQVHITLKVEDNLAQIQMASPHSHVRAALEAALPVLRTQLEDNGIQLGQSNISSDGFAGQQQQPSSQQSFAARHNADGGENQDDTELLAVPAALQSSARGDNAVDIFA</sequence>
<feature type="compositionally biased region" description="Low complexity" evidence="4">
    <location>
        <begin position="355"/>
        <end position="364"/>
    </location>
</feature>
<comment type="caution">
    <text evidence="6">The sequence shown here is derived from an EMBL/GenBank/DDBJ whole genome shotgun (WGS) entry which is preliminary data.</text>
</comment>
<accession>A0AB35X0U1</accession>
<evidence type="ECO:0000256" key="3">
    <source>
        <dbReference type="ARBA" id="ARBA00022795"/>
    </source>
</evidence>
<dbReference type="PANTHER" id="PTHR37533">
    <property type="entry name" value="FLAGELLAR HOOK-LENGTH CONTROL PROTEIN"/>
    <property type="match status" value="1"/>
</dbReference>
<keyword evidence="3" id="KW-1005">Bacterial flagellum biogenesis</keyword>
<dbReference type="AlphaFoldDB" id="A0AB35X0U1"/>
<dbReference type="Gene3D" id="3.30.750.140">
    <property type="match status" value="1"/>
</dbReference>
<evidence type="ECO:0000256" key="1">
    <source>
        <dbReference type="ARBA" id="ARBA00003944"/>
    </source>
</evidence>
<dbReference type="RefSeq" id="WP_331387694.1">
    <property type="nucleotide sequence ID" value="NZ_JAZKKV010000001.1"/>
</dbReference>
<gene>
    <name evidence="6" type="ORF">V4836_03115</name>
</gene>
<evidence type="ECO:0000313" key="6">
    <source>
        <dbReference type="EMBL" id="MEE9653161.1"/>
    </source>
</evidence>
<comment type="function">
    <text evidence="1">Controls the length of the flagellar hook.</text>
</comment>
<dbReference type="InterPro" id="IPR001635">
    <property type="entry name" value="Flag_hook_Flik"/>
</dbReference>
<keyword evidence="6" id="KW-0966">Cell projection</keyword>
<dbReference type="InterPro" id="IPR052563">
    <property type="entry name" value="FliK"/>
</dbReference>
<dbReference type="PRINTS" id="PR01007">
    <property type="entry name" value="FLGHOOKFLIK"/>
</dbReference>
<reference evidence="6 7" key="1">
    <citation type="submission" date="2023-10" db="EMBL/GenBank/DDBJ databases">
        <title>Wastewater isolates of ESBL- and carbapenemase-producing Gram-negative bacteria from New Zealand.</title>
        <authorList>
            <person name="Straub C."/>
            <person name="Weaver L."/>
            <person name="Cornelius A."/>
            <person name="Mcgill E."/>
            <person name="Dyet K."/>
            <person name="White L."/>
            <person name="Pattis I."/>
        </authorList>
    </citation>
    <scope>NUCLEOTIDE SEQUENCE [LARGE SCALE GENOMIC DNA]</scope>
    <source>
        <strain evidence="6 7">ESBL09</strain>
    </source>
</reference>
<name>A0AB35X0U1_9ENTR</name>